<gene>
    <name evidence="2" type="ORF">SAMN05443248_3722</name>
</gene>
<evidence type="ECO:0000259" key="1">
    <source>
        <dbReference type="Pfam" id="PF02538"/>
    </source>
</evidence>
<dbReference type="EMBL" id="LT670817">
    <property type="protein sequence ID" value="SHH11212.1"/>
    <property type="molecule type" value="Genomic_DNA"/>
</dbReference>
<dbReference type="PANTHER" id="PTHR11365:SF23">
    <property type="entry name" value="HYPOTHETICAL 5-OXOPROLINASE (EUROFUNG)-RELATED"/>
    <property type="match status" value="1"/>
</dbReference>
<accession>A0A1M5QAZ6</accession>
<protein>
    <submittedName>
        <fullName evidence="2">N-methylhydantoinase B</fullName>
    </submittedName>
</protein>
<dbReference type="InterPro" id="IPR003692">
    <property type="entry name" value="Hydantoinase_B"/>
</dbReference>
<proteinExistence type="predicted"/>
<reference evidence="2 3" key="1">
    <citation type="submission" date="2016-11" db="EMBL/GenBank/DDBJ databases">
        <authorList>
            <person name="Jaros S."/>
            <person name="Januszkiewicz K."/>
            <person name="Wedrychowicz H."/>
        </authorList>
    </citation>
    <scope>NUCLEOTIDE SEQUENCE [LARGE SCALE GENOMIC DNA]</scope>
    <source>
        <strain evidence="2 3">GAS138</strain>
    </source>
</reference>
<dbReference type="AlphaFoldDB" id="A0A1M5QAZ6"/>
<evidence type="ECO:0000313" key="3">
    <source>
        <dbReference type="Proteomes" id="UP000189796"/>
    </source>
</evidence>
<organism evidence="2 3">
    <name type="scientific">Bradyrhizobium erythrophlei</name>
    <dbReference type="NCBI Taxonomy" id="1437360"/>
    <lineage>
        <taxon>Bacteria</taxon>
        <taxon>Pseudomonadati</taxon>
        <taxon>Pseudomonadota</taxon>
        <taxon>Alphaproteobacteria</taxon>
        <taxon>Hyphomicrobiales</taxon>
        <taxon>Nitrobacteraceae</taxon>
        <taxon>Bradyrhizobium</taxon>
    </lineage>
</organism>
<dbReference type="Pfam" id="PF02538">
    <property type="entry name" value="Hydantoinase_B"/>
    <property type="match status" value="1"/>
</dbReference>
<evidence type="ECO:0000313" key="2">
    <source>
        <dbReference type="EMBL" id="SHH11212.1"/>
    </source>
</evidence>
<dbReference type="RefSeq" id="WP_079602672.1">
    <property type="nucleotide sequence ID" value="NZ_LT670817.1"/>
</dbReference>
<dbReference type="Proteomes" id="UP000189796">
    <property type="component" value="Chromosome I"/>
</dbReference>
<dbReference type="InterPro" id="IPR045079">
    <property type="entry name" value="Oxoprolinase-like"/>
</dbReference>
<sequence>MTTVNTDPITREIVNNALLSIADTMAMTVVRTARSAVVKDGMDFSTALFTADGQQVAQGLTLPAHLGSMAPVLEGIRRRFGNDINPEDIFACNDPYEGGSHLPDIFVFKPIFMDNEVIAWTCAIGHQTDIGGRVAGGVVCDNTEIYQEGLLIPPTKLYDAGKLNEAVWWILEKNVRLPEKVLGDVRALLSAVRLGERDFRALVADYGKETITAYMYEILDTTERLARASVAKLPQGEWEFTDYVDHDGIDFRPIAIKVKVRLKGDTVHMDFTGTSPQSKGSINPNLHYTRSQCFATIKCLLDAQIQSNSGFFRIFDIFAPEGSFVNPLHPAPLAARGLSGFRICHAIFGALAQAMPERIPAAWGGGEVGLSFTGYTPQRKAWVHLDLINDGPGGGGPHLDGADGLSSPVNNMSIIPVEVAEAEHPIIVQKYELVPDTEGAGKYRGGLAIRRQYQVLVDDTVFQLRSDRTEFAAWGVQGGLPGVMTESRLNPDGENRKLIGKTLMTLKKDDIFRITQASGGGYGDPFDRDPDAVLRDVIEEKMTATRVKDVYGVVINVAKRIVDHDATDSLRKAKRGQGLRPAHSHQ</sequence>
<feature type="domain" description="Hydantoinase B/oxoprolinase" evidence="1">
    <location>
        <begin position="7"/>
        <end position="525"/>
    </location>
</feature>
<dbReference type="GO" id="GO:0006749">
    <property type="term" value="P:glutathione metabolic process"/>
    <property type="evidence" value="ECO:0007669"/>
    <property type="project" value="TreeGrafter"/>
</dbReference>
<dbReference type="PANTHER" id="PTHR11365">
    <property type="entry name" value="5-OXOPROLINASE RELATED"/>
    <property type="match status" value="1"/>
</dbReference>
<dbReference type="OrthoDB" id="9761586at2"/>
<name>A0A1M5QAZ6_9BRAD</name>
<dbReference type="GO" id="GO:0005829">
    <property type="term" value="C:cytosol"/>
    <property type="evidence" value="ECO:0007669"/>
    <property type="project" value="TreeGrafter"/>
</dbReference>
<dbReference type="GO" id="GO:0017168">
    <property type="term" value="F:5-oxoprolinase (ATP-hydrolyzing) activity"/>
    <property type="evidence" value="ECO:0007669"/>
    <property type="project" value="TreeGrafter"/>
</dbReference>